<dbReference type="AlphaFoldDB" id="A0AAW2F4V0"/>
<proteinExistence type="predicted"/>
<accession>A0AAW2F4V0</accession>
<reference evidence="2 3" key="1">
    <citation type="submission" date="2023-03" db="EMBL/GenBank/DDBJ databases">
        <title>High recombination rates correlate with genetic variation in Cardiocondyla obscurior ants.</title>
        <authorList>
            <person name="Errbii M."/>
        </authorList>
    </citation>
    <scope>NUCLEOTIDE SEQUENCE [LARGE SCALE GENOMIC DNA]</scope>
    <source>
        <strain evidence="2">Alpha-2009</strain>
        <tissue evidence="2">Whole body</tissue>
    </source>
</reference>
<keyword evidence="1" id="KW-1133">Transmembrane helix</keyword>
<dbReference type="EMBL" id="JADYXP020000014">
    <property type="protein sequence ID" value="KAL0110240.1"/>
    <property type="molecule type" value="Genomic_DNA"/>
</dbReference>
<comment type="caution">
    <text evidence="2">The sequence shown here is derived from an EMBL/GenBank/DDBJ whole genome shotgun (WGS) entry which is preliminary data.</text>
</comment>
<keyword evidence="1" id="KW-0472">Membrane</keyword>
<evidence type="ECO:0000313" key="3">
    <source>
        <dbReference type="Proteomes" id="UP001430953"/>
    </source>
</evidence>
<keyword evidence="3" id="KW-1185">Reference proteome</keyword>
<dbReference type="Proteomes" id="UP001430953">
    <property type="component" value="Unassembled WGS sequence"/>
</dbReference>
<protein>
    <submittedName>
        <fullName evidence="2">Uncharacterized protein</fullName>
    </submittedName>
</protein>
<keyword evidence="1" id="KW-0812">Transmembrane</keyword>
<evidence type="ECO:0000313" key="2">
    <source>
        <dbReference type="EMBL" id="KAL0110240.1"/>
    </source>
</evidence>
<evidence type="ECO:0000256" key="1">
    <source>
        <dbReference type="SAM" id="Phobius"/>
    </source>
</evidence>
<gene>
    <name evidence="2" type="ORF">PUN28_013710</name>
</gene>
<feature type="transmembrane region" description="Helical" evidence="1">
    <location>
        <begin position="39"/>
        <end position="57"/>
    </location>
</feature>
<name>A0AAW2F4V0_9HYME</name>
<organism evidence="2 3">
    <name type="scientific">Cardiocondyla obscurior</name>
    <dbReference type="NCBI Taxonomy" id="286306"/>
    <lineage>
        <taxon>Eukaryota</taxon>
        <taxon>Metazoa</taxon>
        <taxon>Ecdysozoa</taxon>
        <taxon>Arthropoda</taxon>
        <taxon>Hexapoda</taxon>
        <taxon>Insecta</taxon>
        <taxon>Pterygota</taxon>
        <taxon>Neoptera</taxon>
        <taxon>Endopterygota</taxon>
        <taxon>Hymenoptera</taxon>
        <taxon>Apocrita</taxon>
        <taxon>Aculeata</taxon>
        <taxon>Formicoidea</taxon>
        <taxon>Formicidae</taxon>
        <taxon>Myrmicinae</taxon>
        <taxon>Cardiocondyla</taxon>
    </lineage>
</organism>
<sequence>MLDTNDCQLLLEKKPTASVLPKRYTFFIAKANESCISKLLVASFAILLSIATFCWYLEKYSFVDFTAPSPVSHRRFLPSLRDDTFSDTVLKRHTSPRRLVSRKHFTP</sequence>